<keyword evidence="16" id="KW-1185">Reference proteome</keyword>
<feature type="transmembrane region" description="Helical" evidence="13">
    <location>
        <begin position="1706"/>
        <end position="1726"/>
    </location>
</feature>
<feature type="transmembrane region" description="Helical" evidence="13">
    <location>
        <begin position="1216"/>
        <end position="1235"/>
    </location>
</feature>
<dbReference type="Gene3D" id="2.70.150.10">
    <property type="entry name" value="Calcium-transporting ATPase, cytoplasmic transduction domain A"/>
    <property type="match status" value="1"/>
</dbReference>
<comment type="subcellular location">
    <subcellularLocation>
        <location evidence="1">Membrane</location>
        <topology evidence="1">Multi-pass membrane protein</topology>
    </subcellularLocation>
</comment>
<dbReference type="GO" id="GO:0140326">
    <property type="term" value="F:ATPase-coupled intramembrane lipid transporter activity"/>
    <property type="evidence" value="ECO:0007669"/>
    <property type="project" value="InterPro"/>
</dbReference>
<organism evidence="15 16">
    <name type="scientific">Stentor coeruleus</name>
    <dbReference type="NCBI Taxonomy" id="5963"/>
    <lineage>
        <taxon>Eukaryota</taxon>
        <taxon>Sar</taxon>
        <taxon>Alveolata</taxon>
        <taxon>Ciliophora</taxon>
        <taxon>Postciliodesmatophora</taxon>
        <taxon>Heterotrichea</taxon>
        <taxon>Heterotrichida</taxon>
        <taxon>Stentoridae</taxon>
        <taxon>Stentor</taxon>
    </lineage>
</organism>
<feature type="transmembrane region" description="Helical" evidence="13">
    <location>
        <begin position="928"/>
        <end position="948"/>
    </location>
</feature>
<feature type="binding site" evidence="12">
    <location>
        <position position="373"/>
    </location>
    <ligand>
        <name>Mg(2+)</name>
        <dbReference type="ChEBI" id="CHEBI:18420"/>
    </ligand>
</feature>
<dbReference type="PANTHER" id="PTHR24092">
    <property type="entry name" value="PROBABLE PHOSPHOLIPID-TRANSPORTING ATPASE"/>
    <property type="match status" value="1"/>
</dbReference>
<dbReference type="InterPro" id="IPR029787">
    <property type="entry name" value="Nucleotide_cyclase"/>
</dbReference>
<accession>A0A1R2BAH4</accession>
<dbReference type="InterPro" id="IPR006539">
    <property type="entry name" value="P-type_ATPase_IV"/>
</dbReference>
<sequence>MAKKRKIELREVKVKGTEGIFDSIYPGNKLKLSRYSILTLVPKNLFEQFHRTSNIWFLIVSIFQLIPFQLNPTDSWTTIVPLSILLVLTLIKDAYCDHWLRKKDTVFNNLVYLCWNGEKFVNTKSQDILVGQFVMVKENQIIPADMIIVSTQKQGSIFLDMSKLVGFTSLVSKVPVERFAKILNMDNETLQMGKIQGKLMLAEPTSDYSIFSGSFKFDKIPGAIDIDVKNVLFRGGTLKGESLIIGLAAYCGQETKIQMNTFPLKRKQSQLEKTVNRWVIYILLVLIIVVFLSVMGFYYIGIDNTSSYTALEPLITFTLLYNNIVPISLFMVIDIIRVAQNFFFSRRFKNIVYNTENVNENMGQADFLLTDKTGTITSSKLSLKSCLIGEKKYEDGILPAINQQDNDQAHDTNTYLVGNSARHPSVYFSTFAELKNELVEESIYSTVWLFVRGMAMCNSLYQRNSVFYGSHDEVALVEACKDLGVNVDIPLANLIELKHEASSNKAYYRIVANRPFTTEKRKSRSLIEEAEGTGILYVKGAANAMLPLLNISDHSLYNIKTNLKEMKAKGLRTMILAYKKISAEEILETKSKIQRIKKSLLNPESRIEAMFKELEKNLKFLGITGMSEDMLPGSIETLRLLKSSGMKLWMVSSDSLTNTFLVAKQAEIIEPDSKIIELVGINTEISCTKVLIKAAKSMIFKQGHINVAPSSQEVEVRRRSRIGEETTVTSDNETFVERSVQELSNRILQRMNSDLENELKLILSKPFEPSELDYSVIVDRKTFLLALKDIDSRRLLLCLLICAKSVCFVDLMPIDKGNVVKLLKENTRFKPLVICVGSGEGDISMLQTSDVGIGINHGDDSLLHNYSDVVVRNFTELEIVLLGEGHWNYTRLSKAILLYLYKNCFLTLVTFAYTFLCNFSGTSVFNASLLIGFNLFFTSLPILVIGIFDQDLTYGKIMSHPQIYTIGINGLMFNMKKLLAYMGMGIFQGIILVILVFVGYPKILTPTGETEDLTSLGTIIYITLVGSVLLQIYIETFCYSLLYYISQFLSIIFLIIFIIIVGETKFPNDELLGVGTLLRSSPISLITMFLTSLFCVLPSYIAYNCIEFFSSKFFNQIKSSYSLAMLYVEKLEKYKKALGSLYVNTSNWKSKVQDDKFAMSKITLKFVFAHVEKKFTENLIRDNLMLFKWTLGFLWLLVILWTIFGALIMGASMNYILARIIISAACSLMLFLLWTEHFMKNYRFYILLLIFIALFTKFALEISFSRTSILATALVPSVTFLILNVSWFYILILNILNIILFIISISTEYSQVYQPKDAALLAVTNIIFILAISLTSAIVGYFLEISKRIQHKLTNKAHRGVEKIQSILSIMLPPFVRNRVKEGVRYIADDQGEVTILFCDICDFDSICKEYTPQEISSFLDQLFSSFDALCENVGVTKIETVGKTYMACAGLKDSDKDIPQHLRRQSHARRTIELGFAMVQEVNSIQLKNGSTLQVKIGINSGRVSAGVVGHHKPQFSLVGDTVNTASRMCSTLDSPNSIQISQATYLFLSQYPDLEFTPRMVYAKGKGDIQVYKVTEAKPDNSDIAGGFGSTNFASSMNMPSHSSFFAETPVEEDRKSELKKIARPSKIMETEFLKRKNSNLVEYKPLLKVRCRESLPEKEFRLKNLENNYYSIMQALLIAACAIFFMTIFSICEWFVLSDYTTEALIILRAVVTIYLIIILSLHSRIYAKLYYPYLIISCLVLMTAIVMLQIHTNINFPADIIGLEIMYIIVILNHASAASLTMVIFVNICIFIPWIGLAIHTIDQSLHLTNALLVAGFSIINFKAIYTQEKNDRANYNLNWLAEKEIKDNEALLIQMMPAHVLDNLERGRSVTDRLMQVTLIFADIVGFTDWSSSKNPEEIVLMLSNLFSRFDRLCIEFDVYKVHTIGDCYVVMGHVGRQKRDPSKECLNVMKMAYRMIEVIKEENVKHSSNLNMRIGVHTGEIIAGVIGTNIVRYDIWGPDVLIANKMESNGCPGKVKCSEDTKAMIESRNQGGFIFEKSNSIEVQAIGVVKQSYYVECVSFDALDVLE</sequence>
<reference evidence="15 16" key="1">
    <citation type="submission" date="2016-11" db="EMBL/GenBank/DDBJ databases">
        <title>The macronuclear genome of Stentor coeruleus: a giant cell with tiny introns.</title>
        <authorList>
            <person name="Slabodnick M."/>
            <person name="Ruby J.G."/>
            <person name="Reiff S.B."/>
            <person name="Swart E.C."/>
            <person name="Gosai S."/>
            <person name="Prabakaran S."/>
            <person name="Witkowska E."/>
            <person name="Larue G.E."/>
            <person name="Fisher S."/>
            <person name="Freeman R.M."/>
            <person name="Gunawardena J."/>
            <person name="Chu W."/>
            <person name="Stover N.A."/>
            <person name="Gregory B.D."/>
            <person name="Nowacki M."/>
            <person name="Derisi J."/>
            <person name="Roy S.W."/>
            <person name="Marshall W.F."/>
            <person name="Sood P."/>
        </authorList>
    </citation>
    <scope>NUCLEOTIDE SEQUENCE [LARGE SCALE GENOMIC DNA]</scope>
    <source>
        <strain evidence="15">WM001</strain>
    </source>
</reference>
<dbReference type="PANTHER" id="PTHR24092:SF5">
    <property type="entry name" value="PHOSPHOLIPID-TRANSPORTING ATPASE"/>
    <property type="match status" value="1"/>
</dbReference>
<dbReference type="Pfam" id="PF16209">
    <property type="entry name" value="PhoLip_ATPase_N"/>
    <property type="match status" value="1"/>
</dbReference>
<dbReference type="Gene3D" id="3.30.70.1230">
    <property type="entry name" value="Nucleotide cyclase"/>
    <property type="match status" value="2"/>
</dbReference>
<name>A0A1R2BAH4_9CILI</name>
<dbReference type="SUPFAM" id="SSF81653">
    <property type="entry name" value="Calcium ATPase, transduction domain A"/>
    <property type="match status" value="1"/>
</dbReference>
<feature type="domain" description="Guanylate cyclase" evidence="14">
    <location>
        <begin position="1883"/>
        <end position="2013"/>
    </location>
</feature>
<feature type="binding site" evidence="11">
    <location>
        <position position="371"/>
    </location>
    <ligand>
        <name>ATP</name>
        <dbReference type="ChEBI" id="CHEBI:30616"/>
    </ligand>
</feature>
<dbReference type="InterPro" id="IPR008250">
    <property type="entry name" value="ATPase_P-typ_transduc_dom_A_sf"/>
</dbReference>
<feature type="binding site" evidence="11">
    <location>
        <position position="572"/>
    </location>
    <ligand>
        <name>ATP</name>
        <dbReference type="ChEBI" id="CHEBI:30616"/>
    </ligand>
</feature>
<dbReference type="SUPFAM" id="SSF55073">
    <property type="entry name" value="Nucleotide cyclase"/>
    <property type="match status" value="2"/>
</dbReference>
<feature type="active site" description="4-aspartylphosphate intermediate" evidence="10">
    <location>
        <position position="371"/>
    </location>
</feature>
<feature type="binding site" evidence="11">
    <location>
        <position position="654"/>
    </location>
    <ligand>
        <name>ATP</name>
        <dbReference type="ChEBI" id="CHEBI:30616"/>
    </ligand>
</feature>
<gene>
    <name evidence="15" type="ORF">SteCoe_27502</name>
</gene>
<feature type="transmembrane region" description="Helical" evidence="13">
    <location>
        <begin position="1733"/>
        <end position="1754"/>
    </location>
</feature>
<feature type="binding site" evidence="11">
    <location>
        <position position="473"/>
    </location>
    <ligand>
        <name>ATP</name>
        <dbReference type="ChEBI" id="CHEBI:30616"/>
    </ligand>
</feature>
<dbReference type="InterPro" id="IPR001054">
    <property type="entry name" value="A/G_cyclase"/>
</dbReference>
<feature type="binding site" evidence="12">
    <location>
        <position position="371"/>
    </location>
    <ligand>
        <name>Mg(2+)</name>
        <dbReference type="ChEBI" id="CHEBI:18420"/>
    </ligand>
</feature>
<comment type="cofactor">
    <cofactor evidence="12">
        <name>Mg(2+)</name>
        <dbReference type="ChEBI" id="CHEBI:18420"/>
    </cofactor>
</comment>
<dbReference type="InterPro" id="IPR023298">
    <property type="entry name" value="ATPase_P-typ_TM_dom_sf"/>
</dbReference>
<dbReference type="GO" id="GO:0035556">
    <property type="term" value="P:intracellular signal transduction"/>
    <property type="evidence" value="ECO:0007669"/>
    <property type="project" value="InterPro"/>
</dbReference>
<feature type="transmembrane region" description="Helical" evidence="13">
    <location>
        <begin position="1318"/>
        <end position="1343"/>
    </location>
</feature>
<feature type="transmembrane region" description="Helical" evidence="13">
    <location>
        <begin position="896"/>
        <end position="916"/>
    </location>
</feature>
<feature type="binding site" evidence="11">
    <location>
        <position position="816"/>
    </location>
    <ligand>
        <name>ATP</name>
        <dbReference type="ChEBI" id="CHEBI:30616"/>
    </ligand>
</feature>
<evidence type="ECO:0000256" key="12">
    <source>
        <dbReference type="PIRSR" id="PIRSR606539-3"/>
    </source>
</evidence>
<evidence type="ECO:0000256" key="1">
    <source>
        <dbReference type="ARBA" id="ARBA00004141"/>
    </source>
</evidence>
<dbReference type="InterPro" id="IPR023299">
    <property type="entry name" value="ATPase_P-typ_cyto_dom_N"/>
</dbReference>
<dbReference type="EMBL" id="MPUH01000798">
    <property type="protein sequence ID" value="OMJ73757.1"/>
    <property type="molecule type" value="Genomic_DNA"/>
</dbReference>
<evidence type="ECO:0000256" key="2">
    <source>
        <dbReference type="ARBA" id="ARBA00022692"/>
    </source>
</evidence>
<feature type="transmembrane region" description="Helical" evidence="13">
    <location>
        <begin position="1082"/>
        <end position="1103"/>
    </location>
</feature>
<dbReference type="OrthoDB" id="354346at2759"/>
<dbReference type="Gene3D" id="3.40.1110.10">
    <property type="entry name" value="Calcium-transporting ATPase, cytoplasmic domain N"/>
    <property type="match status" value="1"/>
</dbReference>
<feature type="binding site" evidence="11">
    <location>
        <position position="516"/>
    </location>
    <ligand>
        <name>ATP</name>
        <dbReference type="ChEBI" id="CHEBI:30616"/>
    </ligand>
</feature>
<evidence type="ECO:0000256" key="10">
    <source>
        <dbReference type="PIRSR" id="PIRSR606539-1"/>
    </source>
</evidence>
<evidence type="ECO:0000259" key="14">
    <source>
        <dbReference type="PROSITE" id="PS50125"/>
    </source>
</evidence>
<comment type="caution">
    <text evidence="15">The sequence shown here is derived from an EMBL/GenBank/DDBJ whole genome shotgun (WGS) entry which is preliminary data.</text>
</comment>
<keyword evidence="9 13" id="KW-0472">Membrane</keyword>
<dbReference type="SUPFAM" id="SSF81660">
    <property type="entry name" value="Metal cation-transporting ATPase, ATP-binding domain N"/>
    <property type="match status" value="1"/>
</dbReference>
<evidence type="ECO:0000256" key="7">
    <source>
        <dbReference type="ARBA" id="ARBA00022967"/>
    </source>
</evidence>
<dbReference type="Pfam" id="PF13246">
    <property type="entry name" value="Cation_ATPase"/>
    <property type="match status" value="1"/>
</dbReference>
<feature type="transmembrane region" description="Helical" evidence="13">
    <location>
        <begin position="1013"/>
        <end position="1034"/>
    </location>
</feature>
<dbReference type="InterPro" id="IPR032631">
    <property type="entry name" value="P-type_ATPase_N"/>
</dbReference>
<feature type="transmembrane region" description="Helical" evidence="13">
    <location>
        <begin position="278"/>
        <end position="300"/>
    </location>
</feature>
<dbReference type="GO" id="GO:0006897">
    <property type="term" value="P:endocytosis"/>
    <property type="evidence" value="ECO:0007669"/>
    <property type="project" value="TreeGrafter"/>
</dbReference>
<evidence type="ECO:0000256" key="11">
    <source>
        <dbReference type="PIRSR" id="PIRSR606539-2"/>
    </source>
</evidence>
<feature type="transmembrane region" description="Helical" evidence="13">
    <location>
        <begin position="978"/>
        <end position="1001"/>
    </location>
</feature>
<feature type="transmembrane region" description="Helical" evidence="13">
    <location>
        <begin position="1242"/>
        <end position="1260"/>
    </location>
</feature>
<evidence type="ECO:0000256" key="3">
    <source>
        <dbReference type="ARBA" id="ARBA00022723"/>
    </source>
</evidence>
<protein>
    <recommendedName>
        <fullName evidence="14">Guanylate cyclase domain-containing protein</fullName>
    </recommendedName>
</protein>
<feature type="transmembrane region" description="Helical" evidence="13">
    <location>
        <begin position="1288"/>
        <end position="1306"/>
    </location>
</feature>
<dbReference type="PROSITE" id="PS50125">
    <property type="entry name" value="GUANYLATE_CYCLASE_2"/>
    <property type="match status" value="2"/>
</dbReference>
<evidence type="ECO:0000256" key="13">
    <source>
        <dbReference type="SAM" id="Phobius"/>
    </source>
</evidence>
<evidence type="ECO:0000256" key="4">
    <source>
        <dbReference type="ARBA" id="ARBA00022741"/>
    </source>
</evidence>
<dbReference type="GO" id="GO:0006890">
    <property type="term" value="P:retrograde vesicle-mediated transport, Golgi to endoplasmic reticulum"/>
    <property type="evidence" value="ECO:0007669"/>
    <property type="project" value="TreeGrafter"/>
</dbReference>
<dbReference type="GO" id="GO:0009190">
    <property type="term" value="P:cyclic nucleotide biosynthetic process"/>
    <property type="evidence" value="ECO:0007669"/>
    <property type="project" value="InterPro"/>
</dbReference>
<keyword evidence="2 13" id="KW-0812">Transmembrane</keyword>
<feature type="binding site" evidence="11">
    <location>
        <position position="373"/>
    </location>
    <ligand>
        <name>ATP</name>
        <dbReference type="ChEBI" id="CHEBI:30616"/>
    </ligand>
</feature>
<evidence type="ECO:0000256" key="6">
    <source>
        <dbReference type="ARBA" id="ARBA00022842"/>
    </source>
</evidence>
<dbReference type="InterPro" id="IPR018303">
    <property type="entry name" value="ATPase_P-typ_P_site"/>
</dbReference>
<evidence type="ECO:0000256" key="5">
    <source>
        <dbReference type="ARBA" id="ARBA00022840"/>
    </source>
</evidence>
<dbReference type="GO" id="GO:0045332">
    <property type="term" value="P:phospholipid translocation"/>
    <property type="evidence" value="ECO:0007669"/>
    <property type="project" value="TreeGrafter"/>
</dbReference>
<dbReference type="Gene3D" id="3.40.50.1000">
    <property type="entry name" value="HAD superfamily/HAD-like"/>
    <property type="match status" value="1"/>
</dbReference>
<dbReference type="InterPro" id="IPR036412">
    <property type="entry name" value="HAD-like_sf"/>
</dbReference>
<dbReference type="NCBIfam" id="TIGR01652">
    <property type="entry name" value="ATPase-Plipid"/>
    <property type="match status" value="1"/>
</dbReference>
<dbReference type="Pfam" id="PF16212">
    <property type="entry name" value="PhoLip_ATPase_C"/>
    <property type="match status" value="1"/>
</dbReference>
<feature type="transmembrane region" description="Helical" evidence="13">
    <location>
        <begin position="1786"/>
        <end position="1806"/>
    </location>
</feature>
<feature type="transmembrane region" description="Helical" evidence="13">
    <location>
        <begin position="1812"/>
        <end position="1830"/>
    </location>
</feature>
<dbReference type="SMART" id="SM00044">
    <property type="entry name" value="CYCc"/>
    <property type="match status" value="2"/>
</dbReference>
<keyword evidence="6 12" id="KW-0460">Magnesium</keyword>
<feature type="transmembrane region" description="Helical" evidence="13">
    <location>
        <begin position="1189"/>
        <end position="1210"/>
    </location>
</feature>
<dbReference type="Proteomes" id="UP000187209">
    <property type="component" value="Unassembled WGS sequence"/>
</dbReference>
<keyword evidence="3 12" id="KW-0479">Metal-binding</keyword>
<keyword evidence="4 11" id="KW-0547">Nucleotide-binding</keyword>
<dbReference type="GO" id="GO:0005524">
    <property type="term" value="F:ATP binding"/>
    <property type="evidence" value="ECO:0007669"/>
    <property type="project" value="UniProtKB-KW"/>
</dbReference>
<dbReference type="GO" id="GO:0005886">
    <property type="term" value="C:plasma membrane"/>
    <property type="evidence" value="ECO:0007669"/>
    <property type="project" value="TreeGrafter"/>
</dbReference>
<dbReference type="SUPFAM" id="SSF81665">
    <property type="entry name" value="Calcium ATPase, transmembrane domain M"/>
    <property type="match status" value="1"/>
</dbReference>
<dbReference type="GO" id="GO:0005768">
    <property type="term" value="C:endosome"/>
    <property type="evidence" value="ECO:0007669"/>
    <property type="project" value="TreeGrafter"/>
</dbReference>
<feature type="domain" description="Guanylate cyclase" evidence="14">
    <location>
        <begin position="1395"/>
        <end position="1531"/>
    </location>
</feature>
<evidence type="ECO:0000313" key="16">
    <source>
        <dbReference type="Proteomes" id="UP000187209"/>
    </source>
</evidence>
<dbReference type="InterPro" id="IPR032630">
    <property type="entry name" value="P_typ_ATPase_c"/>
</dbReference>
<dbReference type="GO" id="GO:0005802">
    <property type="term" value="C:trans-Golgi network"/>
    <property type="evidence" value="ECO:0007669"/>
    <property type="project" value="TreeGrafter"/>
</dbReference>
<evidence type="ECO:0000256" key="8">
    <source>
        <dbReference type="ARBA" id="ARBA00022989"/>
    </source>
</evidence>
<proteinExistence type="predicted"/>
<keyword evidence="5 11" id="KW-0067">ATP-binding</keyword>
<dbReference type="Pfam" id="PF00211">
    <property type="entry name" value="Guanylate_cyc"/>
    <property type="match status" value="2"/>
</dbReference>
<feature type="transmembrane region" description="Helical" evidence="13">
    <location>
        <begin position="1760"/>
        <end position="1779"/>
    </location>
</feature>
<feature type="transmembrane region" description="Helical" evidence="13">
    <location>
        <begin position="1041"/>
        <end position="1062"/>
    </location>
</feature>
<feature type="binding site" evidence="12">
    <location>
        <position position="842"/>
    </location>
    <ligand>
        <name>Mg(2+)</name>
        <dbReference type="ChEBI" id="CHEBI:18420"/>
    </ligand>
</feature>
<evidence type="ECO:0000256" key="9">
    <source>
        <dbReference type="ARBA" id="ARBA00023136"/>
    </source>
</evidence>
<feature type="transmembrane region" description="Helical" evidence="13">
    <location>
        <begin position="1678"/>
        <end position="1700"/>
    </location>
</feature>
<evidence type="ECO:0000313" key="15">
    <source>
        <dbReference type="EMBL" id="OMJ73757.1"/>
    </source>
</evidence>
<dbReference type="CDD" id="cd07302">
    <property type="entry name" value="CHD"/>
    <property type="match status" value="2"/>
</dbReference>
<feature type="transmembrane region" description="Helical" evidence="13">
    <location>
        <begin position="1266"/>
        <end position="1283"/>
    </location>
</feature>
<keyword evidence="8 13" id="KW-1133">Transmembrane helix</keyword>
<keyword evidence="7" id="KW-1278">Translocase</keyword>
<dbReference type="InterPro" id="IPR023214">
    <property type="entry name" value="HAD_sf"/>
</dbReference>
<dbReference type="GO" id="GO:0000287">
    <property type="term" value="F:magnesium ion binding"/>
    <property type="evidence" value="ECO:0007669"/>
    <property type="project" value="InterPro"/>
</dbReference>
<feature type="binding site" evidence="11">
    <location>
        <position position="842"/>
    </location>
    <ligand>
        <name>ATP</name>
        <dbReference type="ChEBI" id="CHEBI:30616"/>
    </ligand>
</feature>
<dbReference type="SUPFAM" id="SSF56784">
    <property type="entry name" value="HAD-like"/>
    <property type="match status" value="1"/>
</dbReference>
<feature type="transmembrane region" description="Helical" evidence="13">
    <location>
        <begin position="320"/>
        <end position="339"/>
    </location>
</feature>
<feature type="binding site" evidence="11">
    <location>
        <position position="372"/>
    </location>
    <ligand>
        <name>ATP</name>
        <dbReference type="ChEBI" id="CHEBI:30616"/>
    </ligand>
</feature>
<feature type="binding site" evidence="11">
    <location>
        <position position="539"/>
    </location>
    <ligand>
        <name>ATP</name>
        <dbReference type="ChEBI" id="CHEBI:30616"/>
    </ligand>
</feature>
<dbReference type="PROSITE" id="PS00154">
    <property type="entry name" value="ATPASE_E1_E2"/>
    <property type="match status" value="1"/>
</dbReference>